<dbReference type="RefSeq" id="WP_344350248.1">
    <property type="nucleotide sequence ID" value="NZ_BAAASM010000036.1"/>
</dbReference>
<keyword evidence="4" id="KW-0274">FAD</keyword>
<name>A0ABW0WKK1_STRNO</name>
<dbReference type="Gene3D" id="3.30.465.10">
    <property type="match status" value="1"/>
</dbReference>
<dbReference type="InterPro" id="IPR016166">
    <property type="entry name" value="FAD-bd_PCMH"/>
</dbReference>
<dbReference type="Gene3D" id="3.40.462.20">
    <property type="match status" value="1"/>
</dbReference>
<accession>A0ABW0WKK1</accession>
<dbReference type="InterPro" id="IPR036318">
    <property type="entry name" value="FAD-bd_PCMH-like_sf"/>
</dbReference>
<organism evidence="7 8">
    <name type="scientific">Streptomyces nogalater</name>
    <dbReference type="NCBI Taxonomy" id="38314"/>
    <lineage>
        <taxon>Bacteria</taxon>
        <taxon>Bacillati</taxon>
        <taxon>Actinomycetota</taxon>
        <taxon>Actinomycetes</taxon>
        <taxon>Kitasatosporales</taxon>
        <taxon>Streptomycetaceae</taxon>
        <taxon>Streptomyces</taxon>
    </lineage>
</organism>
<dbReference type="InterPro" id="IPR016167">
    <property type="entry name" value="FAD-bd_PCMH_sub1"/>
</dbReference>
<feature type="domain" description="FAD-binding PCMH-type" evidence="6">
    <location>
        <begin position="39"/>
        <end position="210"/>
    </location>
</feature>
<dbReference type="InterPro" id="IPR006093">
    <property type="entry name" value="Oxy_OxRdtase_FAD_BS"/>
</dbReference>
<dbReference type="Proteomes" id="UP001596065">
    <property type="component" value="Unassembled WGS sequence"/>
</dbReference>
<evidence type="ECO:0000256" key="4">
    <source>
        <dbReference type="ARBA" id="ARBA00022827"/>
    </source>
</evidence>
<keyword evidence="3" id="KW-0285">Flavoprotein</keyword>
<dbReference type="Pfam" id="PF01565">
    <property type="entry name" value="FAD_binding_4"/>
    <property type="match status" value="1"/>
</dbReference>
<proteinExistence type="inferred from homology"/>
<dbReference type="InterPro" id="IPR006094">
    <property type="entry name" value="Oxid_FAD_bind_N"/>
</dbReference>
<dbReference type="InterPro" id="IPR012951">
    <property type="entry name" value="BBE"/>
</dbReference>
<dbReference type="Gene3D" id="3.30.43.10">
    <property type="entry name" value="Uridine Diphospho-n-acetylenolpyruvylglucosamine Reductase, domain 2"/>
    <property type="match status" value="1"/>
</dbReference>
<evidence type="ECO:0000256" key="1">
    <source>
        <dbReference type="ARBA" id="ARBA00001974"/>
    </source>
</evidence>
<dbReference type="InterPro" id="IPR050416">
    <property type="entry name" value="FAD-linked_Oxidoreductase"/>
</dbReference>
<dbReference type="SUPFAM" id="SSF56176">
    <property type="entry name" value="FAD-binding/transporter-associated domain-like"/>
    <property type="match status" value="1"/>
</dbReference>
<dbReference type="PANTHER" id="PTHR42973">
    <property type="entry name" value="BINDING OXIDOREDUCTASE, PUTATIVE (AFU_ORTHOLOGUE AFUA_1G17690)-RELATED"/>
    <property type="match status" value="1"/>
</dbReference>
<reference evidence="8" key="1">
    <citation type="journal article" date="2019" name="Int. J. Syst. Evol. Microbiol.">
        <title>The Global Catalogue of Microorganisms (GCM) 10K type strain sequencing project: providing services to taxonomists for standard genome sequencing and annotation.</title>
        <authorList>
            <consortium name="The Broad Institute Genomics Platform"/>
            <consortium name="The Broad Institute Genome Sequencing Center for Infectious Disease"/>
            <person name="Wu L."/>
            <person name="Ma J."/>
        </authorList>
    </citation>
    <scope>NUCLEOTIDE SEQUENCE [LARGE SCALE GENOMIC DNA]</scope>
    <source>
        <strain evidence="8">KCTC 5701</strain>
    </source>
</reference>
<comment type="similarity">
    <text evidence="2">Belongs to the oxygen-dependent FAD-linked oxidoreductase family.</text>
</comment>
<evidence type="ECO:0000256" key="5">
    <source>
        <dbReference type="ARBA" id="ARBA00023002"/>
    </source>
</evidence>
<sequence>MAFSTAHTALAALREELAGEVFAPWDPGYDGARAVFDARDGRRPAVIARCADAADVVRAVRFGRELDLRVAVRGGGHGAAGTASADGALMVDLSRLRRVGVDPVAGTARVEGGATTGELDRAALPYGLATTGARAPTTGVAGFVLGGGTGWLDRLFGPAADSLLTVELVTADAARVRASADEHPELFRALHGGGGNFGVVTALTLRLHELPRFSLALLRYPPGRGPEVVRAFREVFRTGPDELGGALLYLAGPPAPAGGPRCAAVLTYAGGADGLRDLAGPLRALPHEAAVAGEVPYTEAQRLLDTPSGLRRHGSAECLTGLPQEAVDAFCAGGEGMPAAAGSRHLLFPQGGAVAAGPRGYPLAWRDAPWTAHPCAVWADPAEDERALRWVRDARAALRPWSTGAVCLNLIGDEGPERVRAGLGAGNVLRLEKVKRRYDPDNVFRCNHNIRPV</sequence>
<dbReference type="EMBL" id="JBHSOE010000030">
    <property type="protein sequence ID" value="MFC5657509.1"/>
    <property type="molecule type" value="Genomic_DNA"/>
</dbReference>
<comment type="cofactor">
    <cofactor evidence="1">
        <name>FAD</name>
        <dbReference type="ChEBI" id="CHEBI:57692"/>
    </cofactor>
</comment>
<evidence type="ECO:0000313" key="7">
    <source>
        <dbReference type="EMBL" id="MFC5657509.1"/>
    </source>
</evidence>
<gene>
    <name evidence="7" type="ORF">ACFP3J_18690</name>
</gene>
<dbReference type="PROSITE" id="PS00862">
    <property type="entry name" value="OX2_COVAL_FAD"/>
    <property type="match status" value="1"/>
</dbReference>
<evidence type="ECO:0000259" key="6">
    <source>
        <dbReference type="PROSITE" id="PS51387"/>
    </source>
</evidence>
<evidence type="ECO:0000313" key="8">
    <source>
        <dbReference type="Proteomes" id="UP001596065"/>
    </source>
</evidence>
<dbReference type="PROSITE" id="PS51387">
    <property type="entry name" value="FAD_PCMH"/>
    <property type="match status" value="1"/>
</dbReference>
<protein>
    <submittedName>
        <fullName evidence="7">FAD-binding oxidoreductase</fullName>
    </submittedName>
</protein>
<comment type="caution">
    <text evidence="7">The sequence shown here is derived from an EMBL/GenBank/DDBJ whole genome shotgun (WGS) entry which is preliminary data.</text>
</comment>
<dbReference type="InterPro" id="IPR016169">
    <property type="entry name" value="FAD-bd_PCMH_sub2"/>
</dbReference>
<keyword evidence="8" id="KW-1185">Reference proteome</keyword>
<evidence type="ECO:0000256" key="2">
    <source>
        <dbReference type="ARBA" id="ARBA00005466"/>
    </source>
</evidence>
<dbReference type="PANTHER" id="PTHR42973:SF39">
    <property type="entry name" value="FAD-BINDING PCMH-TYPE DOMAIN-CONTAINING PROTEIN"/>
    <property type="match status" value="1"/>
</dbReference>
<keyword evidence="5" id="KW-0560">Oxidoreductase</keyword>
<evidence type="ECO:0000256" key="3">
    <source>
        <dbReference type="ARBA" id="ARBA00022630"/>
    </source>
</evidence>
<dbReference type="Pfam" id="PF08031">
    <property type="entry name" value="BBE"/>
    <property type="match status" value="1"/>
</dbReference>